<dbReference type="SUPFAM" id="SSF55620">
    <property type="entry name" value="Tetrahydrobiopterin biosynthesis enzymes-like"/>
    <property type="match status" value="1"/>
</dbReference>
<dbReference type="Gene3D" id="3.30.1130.10">
    <property type="match status" value="1"/>
</dbReference>
<keyword evidence="5 6" id="KW-0456">Lyase</keyword>
<dbReference type="NCBIfam" id="TIGR00525">
    <property type="entry name" value="folB"/>
    <property type="match status" value="1"/>
</dbReference>
<dbReference type="PANTHER" id="PTHR42844:SF1">
    <property type="entry name" value="DIHYDRONEOPTERIN ALDOLASE 1-RELATED"/>
    <property type="match status" value="1"/>
</dbReference>
<dbReference type="PANTHER" id="PTHR42844">
    <property type="entry name" value="DIHYDRONEOPTERIN ALDOLASE 1-RELATED"/>
    <property type="match status" value="1"/>
</dbReference>
<evidence type="ECO:0000256" key="3">
    <source>
        <dbReference type="ARBA" id="ARBA00005708"/>
    </source>
</evidence>
<evidence type="ECO:0000256" key="4">
    <source>
        <dbReference type="ARBA" id="ARBA00022909"/>
    </source>
</evidence>
<keyword evidence="4 6" id="KW-0289">Folate biosynthesis</keyword>
<evidence type="ECO:0000256" key="2">
    <source>
        <dbReference type="ARBA" id="ARBA00005013"/>
    </source>
</evidence>
<accession>A0A5B8XTH5</accession>
<organism evidence="8 9">
    <name type="scientific">Microvenator marinus</name>
    <dbReference type="NCBI Taxonomy" id="2600177"/>
    <lineage>
        <taxon>Bacteria</taxon>
        <taxon>Deltaproteobacteria</taxon>
        <taxon>Bradymonadales</taxon>
        <taxon>Microvenatoraceae</taxon>
        <taxon>Microvenator</taxon>
    </lineage>
</organism>
<dbReference type="GO" id="GO:0004150">
    <property type="term" value="F:dihydroneopterin aldolase activity"/>
    <property type="evidence" value="ECO:0007669"/>
    <property type="project" value="UniProtKB-UniRule"/>
</dbReference>
<protein>
    <recommendedName>
        <fullName evidence="6">7,8-dihydroneopterin aldolase</fullName>
        <ecNumber evidence="6">4.1.2.25</ecNumber>
    </recommendedName>
</protein>
<evidence type="ECO:0000313" key="8">
    <source>
        <dbReference type="EMBL" id="QED28980.1"/>
    </source>
</evidence>
<dbReference type="InterPro" id="IPR006157">
    <property type="entry name" value="FolB_dom"/>
</dbReference>
<dbReference type="GO" id="GO:0046656">
    <property type="term" value="P:folic acid biosynthetic process"/>
    <property type="evidence" value="ECO:0007669"/>
    <property type="project" value="UniProtKB-UniRule"/>
</dbReference>
<sequence length="117" mass="13070">MKVFVQNLKCLAKHGVYEEERIEGRAFEIDLAAWVPDPSERDALSATLDYRQLAQIIMKAMEGPSVHLVETLAEDILRNVFEIDSVSKAEVTIRKRATGVPGEPEFVGVSLAQERNS</sequence>
<evidence type="ECO:0000259" key="7">
    <source>
        <dbReference type="SMART" id="SM00905"/>
    </source>
</evidence>
<evidence type="ECO:0000313" key="9">
    <source>
        <dbReference type="Proteomes" id="UP000321595"/>
    </source>
</evidence>
<dbReference type="NCBIfam" id="TIGR00526">
    <property type="entry name" value="folB_dom"/>
    <property type="match status" value="1"/>
</dbReference>
<comment type="similarity">
    <text evidence="3 6">Belongs to the DHNA family.</text>
</comment>
<dbReference type="AlphaFoldDB" id="A0A5B8XTH5"/>
<dbReference type="GO" id="GO:0046654">
    <property type="term" value="P:tetrahydrofolate biosynthetic process"/>
    <property type="evidence" value="ECO:0007669"/>
    <property type="project" value="UniProtKB-UniRule"/>
</dbReference>
<proteinExistence type="inferred from homology"/>
<dbReference type="GO" id="GO:0005737">
    <property type="term" value="C:cytoplasm"/>
    <property type="evidence" value="ECO:0007669"/>
    <property type="project" value="TreeGrafter"/>
</dbReference>
<evidence type="ECO:0000256" key="5">
    <source>
        <dbReference type="ARBA" id="ARBA00023239"/>
    </source>
</evidence>
<dbReference type="EC" id="4.1.2.25" evidence="6"/>
<keyword evidence="9" id="KW-1185">Reference proteome</keyword>
<evidence type="ECO:0000256" key="1">
    <source>
        <dbReference type="ARBA" id="ARBA00001353"/>
    </source>
</evidence>
<name>A0A5B8XTH5_9DELT</name>
<dbReference type="Pfam" id="PF02152">
    <property type="entry name" value="FolB"/>
    <property type="match status" value="1"/>
</dbReference>
<dbReference type="SMART" id="SM00905">
    <property type="entry name" value="FolB"/>
    <property type="match status" value="1"/>
</dbReference>
<dbReference type="KEGG" id="bbae:FRD01_17390"/>
<dbReference type="RefSeq" id="WP_146961886.1">
    <property type="nucleotide sequence ID" value="NZ_CP042467.1"/>
</dbReference>
<comment type="function">
    <text evidence="6">Catalyzes the conversion of 7,8-dihydroneopterin to 6-hydroxymethyl-7,8-dihydropterin.</text>
</comment>
<dbReference type="OrthoDB" id="9808041at2"/>
<comment type="catalytic activity">
    <reaction evidence="1 6">
        <text>7,8-dihydroneopterin = 6-hydroxymethyl-7,8-dihydropterin + glycolaldehyde</text>
        <dbReference type="Rhea" id="RHEA:10540"/>
        <dbReference type="ChEBI" id="CHEBI:17001"/>
        <dbReference type="ChEBI" id="CHEBI:17071"/>
        <dbReference type="ChEBI" id="CHEBI:44841"/>
        <dbReference type="EC" id="4.1.2.25"/>
    </reaction>
</comment>
<dbReference type="EMBL" id="CP042467">
    <property type="protein sequence ID" value="QED28980.1"/>
    <property type="molecule type" value="Genomic_DNA"/>
</dbReference>
<dbReference type="InterPro" id="IPR043133">
    <property type="entry name" value="GTP-CH-I_C/QueF"/>
</dbReference>
<reference evidence="8 9" key="1">
    <citation type="submission" date="2019-08" db="EMBL/GenBank/DDBJ databases">
        <authorList>
            <person name="Liang Q."/>
        </authorList>
    </citation>
    <scope>NUCLEOTIDE SEQUENCE [LARGE SCALE GENOMIC DNA]</scope>
    <source>
        <strain evidence="8 9">V1718</strain>
    </source>
</reference>
<feature type="domain" description="Dihydroneopterin aldolase/epimerase" evidence="7">
    <location>
        <begin position="3"/>
        <end position="113"/>
    </location>
</feature>
<dbReference type="UniPathway" id="UPA00077">
    <property type="reaction ID" value="UER00154"/>
</dbReference>
<comment type="pathway">
    <text evidence="2 6">Cofactor biosynthesis; tetrahydrofolate biosynthesis; 2-amino-4-hydroxy-6-hydroxymethyl-7,8-dihydropteridine diphosphate from 7,8-dihydroneopterin triphosphate: step 3/4.</text>
</comment>
<dbReference type="InterPro" id="IPR006156">
    <property type="entry name" value="Dihydroneopterin_aldolase"/>
</dbReference>
<evidence type="ECO:0000256" key="6">
    <source>
        <dbReference type="RuleBase" id="RU362079"/>
    </source>
</evidence>
<dbReference type="Proteomes" id="UP000321595">
    <property type="component" value="Chromosome"/>
</dbReference>
<gene>
    <name evidence="8" type="primary">folB</name>
    <name evidence="8" type="ORF">FRD01_17390</name>
</gene>